<keyword evidence="1" id="KW-0812">Transmembrane</keyword>
<dbReference type="RefSeq" id="WP_343995025.1">
    <property type="nucleotide sequence ID" value="NZ_BAAALG010000011.1"/>
</dbReference>
<protein>
    <submittedName>
        <fullName evidence="2">Uncharacterized protein</fullName>
    </submittedName>
</protein>
<gene>
    <name evidence="2" type="ORF">GCM10009668_25690</name>
</gene>
<keyword evidence="1" id="KW-0472">Membrane</keyword>
<evidence type="ECO:0000313" key="2">
    <source>
        <dbReference type="EMBL" id="GAA1105195.1"/>
    </source>
</evidence>
<keyword evidence="1" id="KW-1133">Transmembrane helix</keyword>
<dbReference type="Proteomes" id="UP001501581">
    <property type="component" value="Unassembled WGS sequence"/>
</dbReference>
<reference evidence="2 3" key="1">
    <citation type="journal article" date="2019" name="Int. J. Syst. Evol. Microbiol.">
        <title>The Global Catalogue of Microorganisms (GCM) 10K type strain sequencing project: providing services to taxonomists for standard genome sequencing and annotation.</title>
        <authorList>
            <consortium name="The Broad Institute Genomics Platform"/>
            <consortium name="The Broad Institute Genome Sequencing Center for Infectious Disease"/>
            <person name="Wu L."/>
            <person name="Ma J."/>
        </authorList>
    </citation>
    <scope>NUCLEOTIDE SEQUENCE [LARGE SCALE GENOMIC DNA]</scope>
    <source>
        <strain evidence="2 3">JCM 13008</strain>
    </source>
</reference>
<dbReference type="EMBL" id="BAAALG010000011">
    <property type="protein sequence ID" value="GAA1105195.1"/>
    <property type="molecule type" value="Genomic_DNA"/>
</dbReference>
<evidence type="ECO:0000313" key="3">
    <source>
        <dbReference type="Proteomes" id="UP001501581"/>
    </source>
</evidence>
<accession>A0ABN1TW36</accession>
<organism evidence="2 3">
    <name type="scientific">Nocardioides dubius</name>
    <dbReference type="NCBI Taxonomy" id="317019"/>
    <lineage>
        <taxon>Bacteria</taxon>
        <taxon>Bacillati</taxon>
        <taxon>Actinomycetota</taxon>
        <taxon>Actinomycetes</taxon>
        <taxon>Propionibacteriales</taxon>
        <taxon>Nocardioidaceae</taxon>
        <taxon>Nocardioides</taxon>
    </lineage>
</organism>
<proteinExistence type="predicted"/>
<sequence length="175" mass="18729">MTDPGSSPDSLQVRRRRWTRWLWIPVLLVALAAAAWWRTHPSDLPTSDRAVTGEIKVGQTLYLGVPAAADPSRTISIDDVDLKVTSSPSQDVEVSLWVCSGGSIGQTTTPERFCEGWHRAPGRDVELGGGDALVLGVRGTQAGTVTVERITVEFGDGLQRGSSRIGAPITVQILG</sequence>
<keyword evidence="3" id="KW-1185">Reference proteome</keyword>
<evidence type="ECO:0000256" key="1">
    <source>
        <dbReference type="SAM" id="Phobius"/>
    </source>
</evidence>
<feature type="transmembrane region" description="Helical" evidence="1">
    <location>
        <begin position="21"/>
        <end position="37"/>
    </location>
</feature>
<comment type="caution">
    <text evidence="2">The sequence shown here is derived from an EMBL/GenBank/DDBJ whole genome shotgun (WGS) entry which is preliminary data.</text>
</comment>
<name>A0ABN1TW36_9ACTN</name>